<sequence>MRRRRPDRQAEGDGTNGAAAASGGGEGHRQTDLQRKPRHVLLPLNIIDAELSGALLLSSCISPPLSDLFLSLSPGL</sequence>
<feature type="region of interest" description="Disordered" evidence="1">
    <location>
        <begin position="1"/>
        <end position="35"/>
    </location>
</feature>
<name>A0AAV6RSQ0_SOLSE</name>
<dbReference type="Proteomes" id="UP000693946">
    <property type="component" value="Linkage Group LG17"/>
</dbReference>
<reference evidence="2 3" key="1">
    <citation type="journal article" date="2021" name="Sci. Rep.">
        <title>Chromosome anchoring in Senegalese sole (Solea senegalensis) reveals sex-associated markers and genome rearrangements in flatfish.</title>
        <authorList>
            <person name="Guerrero-Cozar I."/>
            <person name="Gomez-Garrido J."/>
            <person name="Berbel C."/>
            <person name="Martinez-Blanch J.F."/>
            <person name="Alioto T."/>
            <person name="Claros M.G."/>
            <person name="Gagnaire P.A."/>
            <person name="Manchado M."/>
        </authorList>
    </citation>
    <scope>NUCLEOTIDE SEQUENCE [LARGE SCALE GENOMIC DNA]</scope>
    <source>
        <strain evidence="2">Sse05_10M</strain>
    </source>
</reference>
<keyword evidence="3" id="KW-1185">Reference proteome</keyword>
<gene>
    <name evidence="2" type="ORF">JOB18_012690</name>
</gene>
<feature type="compositionally biased region" description="Basic and acidic residues" evidence="1">
    <location>
        <begin position="26"/>
        <end position="35"/>
    </location>
</feature>
<feature type="compositionally biased region" description="Low complexity" evidence="1">
    <location>
        <begin position="12"/>
        <end position="21"/>
    </location>
</feature>
<dbReference type="AlphaFoldDB" id="A0AAV6RSQ0"/>
<proteinExistence type="predicted"/>
<dbReference type="EMBL" id="JAGKHQ010000009">
    <property type="protein sequence ID" value="KAG7508418.1"/>
    <property type="molecule type" value="Genomic_DNA"/>
</dbReference>
<evidence type="ECO:0000313" key="3">
    <source>
        <dbReference type="Proteomes" id="UP000693946"/>
    </source>
</evidence>
<organism evidence="2 3">
    <name type="scientific">Solea senegalensis</name>
    <name type="common">Senegalese sole</name>
    <dbReference type="NCBI Taxonomy" id="28829"/>
    <lineage>
        <taxon>Eukaryota</taxon>
        <taxon>Metazoa</taxon>
        <taxon>Chordata</taxon>
        <taxon>Craniata</taxon>
        <taxon>Vertebrata</taxon>
        <taxon>Euteleostomi</taxon>
        <taxon>Actinopterygii</taxon>
        <taxon>Neopterygii</taxon>
        <taxon>Teleostei</taxon>
        <taxon>Neoteleostei</taxon>
        <taxon>Acanthomorphata</taxon>
        <taxon>Carangaria</taxon>
        <taxon>Pleuronectiformes</taxon>
        <taxon>Pleuronectoidei</taxon>
        <taxon>Soleidae</taxon>
        <taxon>Solea</taxon>
    </lineage>
</organism>
<protein>
    <submittedName>
        <fullName evidence="2">Uncharacterized protein</fullName>
    </submittedName>
</protein>
<evidence type="ECO:0000313" key="2">
    <source>
        <dbReference type="EMBL" id="KAG7508418.1"/>
    </source>
</evidence>
<evidence type="ECO:0000256" key="1">
    <source>
        <dbReference type="SAM" id="MobiDB-lite"/>
    </source>
</evidence>
<comment type="caution">
    <text evidence="2">The sequence shown here is derived from an EMBL/GenBank/DDBJ whole genome shotgun (WGS) entry which is preliminary data.</text>
</comment>
<accession>A0AAV6RSQ0</accession>